<evidence type="ECO:0000313" key="1">
    <source>
        <dbReference type="EMBL" id="KAI4461047.1"/>
    </source>
</evidence>
<organism evidence="1 2">
    <name type="scientific">Holotrichia oblita</name>
    <name type="common">Chafer beetle</name>
    <dbReference type="NCBI Taxonomy" id="644536"/>
    <lineage>
        <taxon>Eukaryota</taxon>
        <taxon>Metazoa</taxon>
        <taxon>Ecdysozoa</taxon>
        <taxon>Arthropoda</taxon>
        <taxon>Hexapoda</taxon>
        <taxon>Insecta</taxon>
        <taxon>Pterygota</taxon>
        <taxon>Neoptera</taxon>
        <taxon>Endopterygota</taxon>
        <taxon>Coleoptera</taxon>
        <taxon>Polyphaga</taxon>
        <taxon>Scarabaeiformia</taxon>
        <taxon>Scarabaeidae</taxon>
        <taxon>Melolonthinae</taxon>
        <taxon>Holotrichia</taxon>
    </lineage>
</organism>
<proteinExistence type="predicted"/>
<name>A0ACB9T2M0_HOLOL</name>
<keyword evidence="2" id="KW-1185">Reference proteome</keyword>
<reference evidence="1" key="1">
    <citation type="submission" date="2022-04" db="EMBL/GenBank/DDBJ databases">
        <title>Chromosome-scale genome assembly of Holotrichia oblita Faldermann.</title>
        <authorList>
            <person name="Rongchong L."/>
        </authorList>
    </citation>
    <scope>NUCLEOTIDE SEQUENCE</scope>
    <source>
        <strain evidence="1">81SQS9</strain>
    </source>
</reference>
<sequence>MEKADRPGQDMRDKANPFGKRDILQRTPPRARAGSMSEIEERVIAESAVIVLEQTNKRKRTEEIDDSGVGSPDVGQLQRVFGEIQKQVEKLEKVLADMYKPKQELKDISSKLTLEAEKLRDTDFNKWSDQVVLETQELRKEKEELSRRLTYLESKPKVREDESIQNLTIHCSECTKAKNKEEKRNRLTNQQSYDNFQAISEDDWLEDVLPKITEDPRCVWEAPADCQIVLPCNQNLETQEKTVRKAIDVFGDTCFWDQYKCQDLRRRRYPGKKAKSASAKEQTREANREEAKKPKQDAILVALAGKSYADLLRTVKQTVRPGDIGVDIKDVRKTKKGELLLTVRNGSDKAEVLKNELREKLPTATTSLLVSKKVLHVKGMDEVVTTQEIKDAICKAIETKPETFEVKALRPAYGNRQNATIVMPEGDARKLIQARKIKIGWTSCKIVERKPDLKCYKCWDYGHTKSECTGPDREWLCLKCAKEGHKAVLCPNEPYCVYCKQEAPQPGSSVNEGASEIDNIDHRQAKRPVAYGPEANLQIFNSRQINDQWKKESNVAMYVCQVCNASQQQERSYVRLALSFVLGQAENPRKLFVESAAADARNAFYMFYIARLPSLQRVAAAGAELRAPCVILRIRASGESAQTFC</sequence>
<gene>
    <name evidence="1" type="ORF">MML48_5g00012209</name>
</gene>
<comment type="caution">
    <text evidence="1">The sequence shown here is derived from an EMBL/GenBank/DDBJ whole genome shotgun (WGS) entry which is preliminary data.</text>
</comment>
<dbReference type="Proteomes" id="UP001056778">
    <property type="component" value="Chromosome 5"/>
</dbReference>
<evidence type="ECO:0000313" key="2">
    <source>
        <dbReference type="Proteomes" id="UP001056778"/>
    </source>
</evidence>
<dbReference type="EMBL" id="CM043019">
    <property type="protein sequence ID" value="KAI4461047.1"/>
    <property type="molecule type" value="Genomic_DNA"/>
</dbReference>
<protein>
    <submittedName>
        <fullName evidence="1">Zinc finger cchc-type superfamily</fullName>
    </submittedName>
</protein>
<accession>A0ACB9T2M0</accession>